<dbReference type="InterPro" id="IPR036400">
    <property type="entry name" value="Cyt_B5-like_heme/steroid_sf"/>
</dbReference>
<dbReference type="SMART" id="SM01117">
    <property type="entry name" value="Cyt-b5"/>
    <property type="match status" value="1"/>
</dbReference>
<keyword evidence="2 5" id="KW-0479">Metal-binding</keyword>
<sequence>MESHVNEYTRRQVALHNNSLDCWVIVGKEGAKKIYDITTFLQDHPGGPELVLHLAGQDATIEFDDVGHDESARRLLETFCIGNLREDETDRLAAQQERQHVPPADSYNGIGVLLSIFVLIGATFYSQVNQGKLAQHLL</sequence>
<dbReference type="Proteomes" id="UP000481153">
    <property type="component" value="Unassembled WGS sequence"/>
</dbReference>
<name>A0A6G0WQP9_9STRA</name>
<feature type="transmembrane region" description="Helical" evidence="5">
    <location>
        <begin position="107"/>
        <end position="128"/>
    </location>
</feature>
<organism evidence="7 8">
    <name type="scientific">Aphanomyces euteiches</name>
    <dbReference type="NCBI Taxonomy" id="100861"/>
    <lineage>
        <taxon>Eukaryota</taxon>
        <taxon>Sar</taxon>
        <taxon>Stramenopiles</taxon>
        <taxon>Oomycota</taxon>
        <taxon>Saprolegniomycetes</taxon>
        <taxon>Saprolegniales</taxon>
        <taxon>Verrucalvaceae</taxon>
        <taxon>Aphanomyces</taxon>
    </lineage>
</organism>
<keyword evidence="5" id="KW-0812">Transmembrane</keyword>
<dbReference type="GO" id="GO:0020037">
    <property type="term" value="F:heme binding"/>
    <property type="evidence" value="ECO:0007669"/>
    <property type="project" value="UniProtKB-UniRule"/>
</dbReference>
<evidence type="ECO:0000256" key="1">
    <source>
        <dbReference type="ARBA" id="ARBA00022617"/>
    </source>
</evidence>
<dbReference type="PRINTS" id="PR00363">
    <property type="entry name" value="CYTOCHROMEB5"/>
</dbReference>
<evidence type="ECO:0000256" key="3">
    <source>
        <dbReference type="ARBA" id="ARBA00023004"/>
    </source>
</evidence>
<dbReference type="EMBL" id="VJMJ01000162">
    <property type="protein sequence ID" value="KAF0729705.1"/>
    <property type="molecule type" value="Genomic_DNA"/>
</dbReference>
<dbReference type="Pfam" id="PF00173">
    <property type="entry name" value="Cyt-b5"/>
    <property type="match status" value="1"/>
</dbReference>
<dbReference type="SUPFAM" id="SSF55856">
    <property type="entry name" value="Cytochrome b5-like heme/steroid binding domain"/>
    <property type="match status" value="1"/>
</dbReference>
<keyword evidence="5" id="KW-0472">Membrane</keyword>
<evidence type="ECO:0000313" key="8">
    <source>
        <dbReference type="Proteomes" id="UP000481153"/>
    </source>
</evidence>
<dbReference type="VEuPathDB" id="FungiDB:AeMF1_007223"/>
<dbReference type="InterPro" id="IPR018506">
    <property type="entry name" value="Cyt_B5_heme-BS"/>
</dbReference>
<dbReference type="PANTHER" id="PTHR19359">
    <property type="entry name" value="CYTOCHROME B5"/>
    <property type="match status" value="1"/>
</dbReference>
<feature type="domain" description="Cytochrome b5 heme-binding" evidence="6">
    <location>
        <begin position="5"/>
        <end position="85"/>
    </location>
</feature>
<keyword evidence="1 5" id="KW-0349">Heme</keyword>
<gene>
    <name evidence="7" type="ORF">Ae201684_012765</name>
</gene>
<dbReference type="AlphaFoldDB" id="A0A6G0WQP9"/>
<comment type="similarity">
    <text evidence="4 5">Belongs to the cytochrome b5 family.</text>
</comment>
<protein>
    <recommendedName>
        <fullName evidence="6">Cytochrome b5 heme-binding domain-containing protein</fullName>
    </recommendedName>
</protein>
<dbReference type="GO" id="GO:0016020">
    <property type="term" value="C:membrane"/>
    <property type="evidence" value="ECO:0007669"/>
    <property type="project" value="TreeGrafter"/>
</dbReference>
<keyword evidence="3 5" id="KW-0408">Iron</keyword>
<dbReference type="Gene3D" id="3.10.120.10">
    <property type="entry name" value="Cytochrome b5-like heme/steroid binding domain"/>
    <property type="match status" value="1"/>
</dbReference>
<dbReference type="InterPro" id="IPR001199">
    <property type="entry name" value="Cyt_B5-like_heme/steroid-bd"/>
</dbReference>
<dbReference type="PROSITE" id="PS50255">
    <property type="entry name" value="CYTOCHROME_B5_2"/>
    <property type="match status" value="1"/>
</dbReference>
<dbReference type="PANTHER" id="PTHR19359:SF14">
    <property type="entry name" value="CYTOCHROME B5 A"/>
    <property type="match status" value="1"/>
</dbReference>
<evidence type="ECO:0000256" key="5">
    <source>
        <dbReference type="RuleBase" id="RU362121"/>
    </source>
</evidence>
<evidence type="ECO:0000259" key="6">
    <source>
        <dbReference type="PROSITE" id="PS50255"/>
    </source>
</evidence>
<comment type="caution">
    <text evidence="7">The sequence shown here is derived from an EMBL/GenBank/DDBJ whole genome shotgun (WGS) entry which is preliminary data.</text>
</comment>
<dbReference type="GO" id="GO:0046872">
    <property type="term" value="F:metal ion binding"/>
    <property type="evidence" value="ECO:0007669"/>
    <property type="project" value="UniProtKB-UniRule"/>
</dbReference>
<evidence type="ECO:0000256" key="2">
    <source>
        <dbReference type="ARBA" id="ARBA00022723"/>
    </source>
</evidence>
<proteinExistence type="inferred from homology"/>
<dbReference type="PROSITE" id="PS00191">
    <property type="entry name" value="CYTOCHROME_B5_1"/>
    <property type="match status" value="1"/>
</dbReference>
<evidence type="ECO:0000313" key="7">
    <source>
        <dbReference type="EMBL" id="KAF0729705.1"/>
    </source>
</evidence>
<accession>A0A6G0WQP9</accession>
<evidence type="ECO:0000256" key="4">
    <source>
        <dbReference type="ARBA" id="ARBA00038168"/>
    </source>
</evidence>
<keyword evidence="5" id="KW-1133">Transmembrane helix</keyword>
<keyword evidence="8" id="KW-1185">Reference proteome</keyword>
<reference evidence="7 8" key="1">
    <citation type="submission" date="2019-07" db="EMBL/GenBank/DDBJ databases">
        <title>Genomics analysis of Aphanomyces spp. identifies a new class of oomycete effector associated with host adaptation.</title>
        <authorList>
            <person name="Gaulin E."/>
        </authorList>
    </citation>
    <scope>NUCLEOTIDE SEQUENCE [LARGE SCALE GENOMIC DNA]</scope>
    <source>
        <strain evidence="7 8">ATCC 201684</strain>
    </source>
</reference>
<dbReference type="InterPro" id="IPR050668">
    <property type="entry name" value="Cytochrome_b5"/>
</dbReference>